<dbReference type="Gene3D" id="3.40.50.150">
    <property type="entry name" value="Vaccinia Virus protein VP39"/>
    <property type="match status" value="1"/>
</dbReference>
<organism evidence="2 3">
    <name type="scientific">Monilinia vaccinii-corymbosi</name>
    <dbReference type="NCBI Taxonomy" id="61207"/>
    <lineage>
        <taxon>Eukaryota</taxon>
        <taxon>Fungi</taxon>
        <taxon>Dikarya</taxon>
        <taxon>Ascomycota</taxon>
        <taxon>Pezizomycotina</taxon>
        <taxon>Leotiomycetes</taxon>
        <taxon>Helotiales</taxon>
        <taxon>Sclerotiniaceae</taxon>
        <taxon>Monilinia</taxon>
    </lineage>
</organism>
<dbReference type="OrthoDB" id="3340390at2759"/>
<reference evidence="2" key="1">
    <citation type="submission" date="2020-10" db="EMBL/GenBank/DDBJ databases">
        <title>Genome Sequence of Monilinia vaccinii-corymbosi Sheds Light on Mummy Berry Disease Infection of Blueberry and Mating Type.</title>
        <authorList>
            <person name="Yow A.G."/>
            <person name="Zhang Y."/>
            <person name="Bansal K."/>
            <person name="Eacker S.M."/>
            <person name="Sullivan S."/>
            <person name="Liachko I."/>
            <person name="Cubeta M.A."/>
            <person name="Rollins J.A."/>
            <person name="Ashrafi H."/>
        </authorList>
    </citation>
    <scope>NUCLEOTIDE SEQUENCE</scope>
    <source>
        <strain evidence="2">RL-1</strain>
    </source>
</reference>
<dbReference type="InterPro" id="IPR029063">
    <property type="entry name" value="SAM-dependent_MTases_sf"/>
</dbReference>
<dbReference type="GO" id="GO:0008171">
    <property type="term" value="F:O-methyltransferase activity"/>
    <property type="evidence" value="ECO:0007669"/>
    <property type="project" value="InterPro"/>
</dbReference>
<dbReference type="InterPro" id="IPR001077">
    <property type="entry name" value="COMT_C"/>
</dbReference>
<accession>A0A8A3P9C4</accession>
<dbReference type="PANTHER" id="PTHR43712:SF2">
    <property type="entry name" value="O-METHYLTRANSFERASE CICE"/>
    <property type="match status" value="1"/>
</dbReference>
<keyword evidence="3" id="KW-1185">Reference proteome</keyword>
<dbReference type="EMBL" id="CP063405">
    <property type="protein sequence ID" value="QSZ29277.1"/>
    <property type="molecule type" value="Genomic_DNA"/>
</dbReference>
<dbReference type="PANTHER" id="PTHR43712">
    <property type="entry name" value="PUTATIVE (AFU_ORTHOLOGUE AFUA_4G14580)-RELATED"/>
    <property type="match status" value="1"/>
</dbReference>
<name>A0A8A3P9C4_9HELO</name>
<sequence length="239" mass="27146">MATGPIYNDIEVSANVPGMKPLFDHGGNHKLAKEIQNAAATADEPRRKQLLDSLRDLQYSIEKPEDTMQRVIHLHLVIAITRVAVDCIEFKTRFPNIKGRVIFQDLPGEIEHAISQGLPEGVEAMAHDFYTPQVIKGAKFYYLRAILHDHLDDKVNLILKNIMQVMDKDSLILLDEMVLPNHNVDWFATQTDLTMLTAFGSMERTETQWKDLLEGVGLKMRKVVTYTHAFRLNVIVASL</sequence>
<dbReference type="SUPFAM" id="SSF53335">
    <property type="entry name" value="S-adenosyl-L-methionine-dependent methyltransferases"/>
    <property type="match status" value="1"/>
</dbReference>
<gene>
    <name evidence="2" type="ORF">DSL72_003789</name>
</gene>
<dbReference type="AlphaFoldDB" id="A0A8A3P9C4"/>
<proteinExistence type="predicted"/>
<protein>
    <recommendedName>
        <fullName evidence="1">O-methyltransferase C-terminal domain-containing protein</fullName>
    </recommendedName>
</protein>
<dbReference type="Pfam" id="PF00891">
    <property type="entry name" value="Methyltransf_2"/>
    <property type="match status" value="1"/>
</dbReference>
<evidence type="ECO:0000313" key="2">
    <source>
        <dbReference type="EMBL" id="QSZ29277.1"/>
    </source>
</evidence>
<feature type="domain" description="O-methyltransferase C-terminal" evidence="1">
    <location>
        <begin position="91"/>
        <end position="217"/>
    </location>
</feature>
<evidence type="ECO:0000313" key="3">
    <source>
        <dbReference type="Proteomes" id="UP000672032"/>
    </source>
</evidence>
<dbReference type="Proteomes" id="UP000672032">
    <property type="component" value="Chromosome 1"/>
</dbReference>
<evidence type="ECO:0000259" key="1">
    <source>
        <dbReference type="Pfam" id="PF00891"/>
    </source>
</evidence>